<reference evidence="3 4" key="1">
    <citation type="submission" date="2017-03" db="EMBL/GenBank/DDBJ databases">
        <title>Complete genome sequence of Candidatus 'Thiodictyon syntrophicum' sp. nov. strain Cad16T, a photolithoautotroph purple sulfur bacterium isolated from an alpine meromictic lake.</title>
        <authorList>
            <person name="Luedin S.M."/>
            <person name="Pothier J.F."/>
            <person name="Danza F."/>
            <person name="Storelli N."/>
            <person name="Wittwer M."/>
            <person name="Tonolla M."/>
        </authorList>
    </citation>
    <scope>NUCLEOTIDE SEQUENCE [LARGE SCALE GENOMIC DNA]</scope>
    <source>
        <strain evidence="3 4">Cad16T</strain>
    </source>
</reference>
<gene>
    <name evidence="3" type="ORF">THSYN_26415</name>
</gene>
<sequence>MFDKDQRPLTEEITVAGSDLVDKVKALIQQGSVRRLVVRRPTGESLVEIPLNVGLGVAGLLTLMAPVLAALGAMAALVAQFRIEIQRDPDAPKVLPKAGDRDPD</sequence>
<evidence type="ECO:0000256" key="1">
    <source>
        <dbReference type="SAM" id="Phobius"/>
    </source>
</evidence>
<dbReference type="Proteomes" id="UP000232638">
    <property type="component" value="Chromosome"/>
</dbReference>
<name>A0A2K8UG72_9GAMM</name>
<protein>
    <recommendedName>
        <fullName evidence="2">DUF4342 domain-containing protein</fullName>
    </recommendedName>
</protein>
<evidence type="ECO:0000313" key="3">
    <source>
        <dbReference type="EMBL" id="AUB84121.1"/>
    </source>
</evidence>
<accession>A0A2K8UG72</accession>
<dbReference type="Pfam" id="PF14242">
    <property type="entry name" value="DUF4342"/>
    <property type="match status" value="1"/>
</dbReference>
<dbReference type="InterPro" id="IPR025642">
    <property type="entry name" value="DUF4342"/>
</dbReference>
<dbReference type="AlphaFoldDB" id="A0A2K8UG72"/>
<evidence type="ECO:0000313" key="4">
    <source>
        <dbReference type="Proteomes" id="UP000232638"/>
    </source>
</evidence>
<organism evidence="3 4">
    <name type="scientific">Candidatus Thiodictyon syntrophicum</name>
    <dbReference type="NCBI Taxonomy" id="1166950"/>
    <lineage>
        <taxon>Bacteria</taxon>
        <taxon>Pseudomonadati</taxon>
        <taxon>Pseudomonadota</taxon>
        <taxon>Gammaproteobacteria</taxon>
        <taxon>Chromatiales</taxon>
        <taxon>Chromatiaceae</taxon>
        <taxon>Thiodictyon</taxon>
    </lineage>
</organism>
<dbReference type="OrthoDB" id="677607at2"/>
<dbReference type="KEGG" id="tsy:THSYN_26415"/>
<keyword evidence="4" id="KW-1185">Reference proteome</keyword>
<dbReference type="EMBL" id="CP020370">
    <property type="protein sequence ID" value="AUB84121.1"/>
    <property type="molecule type" value="Genomic_DNA"/>
</dbReference>
<feature type="domain" description="DUF4342" evidence="2">
    <location>
        <begin position="8"/>
        <end position="87"/>
    </location>
</feature>
<evidence type="ECO:0000259" key="2">
    <source>
        <dbReference type="Pfam" id="PF14242"/>
    </source>
</evidence>
<feature type="transmembrane region" description="Helical" evidence="1">
    <location>
        <begin position="55"/>
        <end position="79"/>
    </location>
</feature>
<keyword evidence="1" id="KW-0472">Membrane</keyword>
<dbReference type="RefSeq" id="WP_100921788.1">
    <property type="nucleotide sequence ID" value="NZ_CP020370.1"/>
</dbReference>
<keyword evidence="1" id="KW-1133">Transmembrane helix</keyword>
<keyword evidence="1" id="KW-0812">Transmembrane</keyword>
<proteinExistence type="predicted"/>